<comment type="caution">
    <text evidence="1">The sequence shown here is derived from an EMBL/GenBank/DDBJ whole genome shotgun (WGS) entry which is preliminary data.</text>
</comment>
<proteinExistence type="predicted"/>
<evidence type="ECO:0000313" key="2">
    <source>
        <dbReference type="Proteomes" id="UP000325255"/>
    </source>
</evidence>
<reference evidence="1 2" key="1">
    <citation type="submission" date="2019-09" db="EMBL/GenBank/DDBJ databases">
        <title>Genome sequence of Rhodovastum atsumiense, a diverse member of the Acetobacteraceae family of non-sulfur purple photosynthetic bacteria.</title>
        <authorList>
            <person name="Meyer T."/>
            <person name="Kyndt J."/>
        </authorList>
    </citation>
    <scope>NUCLEOTIDE SEQUENCE [LARGE SCALE GENOMIC DNA]</scope>
    <source>
        <strain evidence="1 2">DSM 21279</strain>
    </source>
</reference>
<gene>
    <name evidence="1" type="ORF">F1189_22970</name>
</gene>
<keyword evidence="2" id="KW-1185">Reference proteome</keyword>
<evidence type="ECO:0000313" key="1">
    <source>
        <dbReference type="EMBL" id="KAA5609628.1"/>
    </source>
</evidence>
<accession>A0A5M6IPZ3</accession>
<dbReference type="AlphaFoldDB" id="A0A5M6IPZ3"/>
<dbReference type="EMBL" id="VWPK01000046">
    <property type="protein sequence ID" value="KAA5609628.1"/>
    <property type="molecule type" value="Genomic_DNA"/>
</dbReference>
<protein>
    <submittedName>
        <fullName evidence="1">Uncharacterized protein</fullName>
    </submittedName>
</protein>
<name>A0A5M6IPZ3_9PROT</name>
<dbReference type="Proteomes" id="UP000325255">
    <property type="component" value="Unassembled WGS sequence"/>
</dbReference>
<sequence length="75" mass="8286">MMAGYQQATDWQAGAMAMQEAIAAWHAEQARWFGAPRPNMCMTAEDRARFAWAAASHAAHAAHIRRMPLPEAPHA</sequence>
<organism evidence="1 2">
    <name type="scientific">Rhodovastum atsumiense</name>
    <dbReference type="NCBI Taxonomy" id="504468"/>
    <lineage>
        <taxon>Bacteria</taxon>
        <taxon>Pseudomonadati</taxon>
        <taxon>Pseudomonadota</taxon>
        <taxon>Alphaproteobacteria</taxon>
        <taxon>Acetobacterales</taxon>
        <taxon>Acetobacteraceae</taxon>
        <taxon>Rhodovastum</taxon>
    </lineage>
</organism>